<evidence type="ECO:0000256" key="1">
    <source>
        <dbReference type="SAM" id="MobiDB-lite"/>
    </source>
</evidence>
<accession>A0AAV0FNK8</accession>
<dbReference type="Proteomes" id="UP001152523">
    <property type="component" value="Unassembled WGS sequence"/>
</dbReference>
<protein>
    <submittedName>
        <fullName evidence="2">Uncharacterized protein</fullName>
    </submittedName>
</protein>
<evidence type="ECO:0000313" key="2">
    <source>
        <dbReference type="EMBL" id="CAH9137235.1"/>
    </source>
</evidence>
<proteinExistence type="predicted"/>
<reference evidence="2" key="1">
    <citation type="submission" date="2022-07" db="EMBL/GenBank/DDBJ databases">
        <authorList>
            <person name="Macas J."/>
            <person name="Novak P."/>
            <person name="Neumann P."/>
        </authorList>
    </citation>
    <scope>NUCLEOTIDE SEQUENCE</scope>
</reference>
<dbReference type="EMBL" id="CAMAPF010000999">
    <property type="protein sequence ID" value="CAH9137235.1"/>
    <property type="molecule type" value="Genomic_DNA"/>
</dbReference>
<feature type="region of interest" description="Disordered" evidence="1">
    <location>
        <begin position="42"/>
        <end position="76"/>
    </location>
</feature>
<comment type="caution">
    <text evidence="2">The sequence shown here is derived from an EMBL/GenBank/DDBJ whole genome shotgun (WGS) entry which is preliminary data.</text>
</comment>
<dbReference type="AlphaFoldDB" id="A0AAV0FNK8"/>
<evidence type="ECO:0000313" key="3">
    <source>
        <dbReference type="Proteomes" id="UP001152523"/>
    </source>
</evidence>
<organism evidence="2 3">
    <name type="scientific">Cuscuta epithymum</name>
    <dbReference type="NCBI Taxonomy" id="186058"/>
    <lineage>
        <taxon>Eukaryota</taxon>
        <taxon>Viridiplantae</taxon>
        <taxon>Streptophyta</taxon>
        <taxon>Embryophyta</taxon>
        <taxon>Tracheophyta</taxon>
        <taxon>Spermatophyta</taxon>
        <taxon>Magnoliopsida</taxon>
        <taxon>eudicotyledons</taxon>
        <taxon>Gunneridae</taxon>
        <taxon>Pentapetalae</taxon>
        <taxon>asterids</taxon>
        <taxon>lamiids</taxon>
        <taxon>Solanales</taxon>
        <taxon>Convolvulaceae</taxon>
        <taxon>Cuscuteae</taxon>
        <taxon>Cuscuta</taxon>
        <taxon>Cuscuta subgen. Cuscuta</taxon>
    </lineage>
</organism>
<gene>
    <name evidence="2" type="ORF">CEPIT_LOCUS35879</name>
</gene>
<sequence>MQIEEPSIDMNPVEEMIRSEDAIFFYMNVDNEAVDLEEYIEEDGEYEENSEDDEELVQESEEEKGETGEGKSGDMIPFFKNIDVINEDVTSSWSLLQPTSEWTPSVELKKGLTFKDK</sequence>
<feature type="compositionally biased region" description="Acidic residues" evidence="1">
    <location>
        <begin position="42"/>
        <end position="64"/>
    </location>
</feature>
<name>A0AAV0FNK8_9ASTE</name>
<feature type="non-terminal residue" evidence="2">
    <location>
        <position position="117"/>
    </location>
</feature>
<keyword evidence="3" id="KW-1185">Reference proteome</keyword>